<dbReference type="GO" id="GO:0003689">
    <property type="term" value="F:DNA clamp loader activity"/>
    <property type="evidence" value="ECO:0007669"/>
    <property type="project" value="UniProtKB-UniRule"/>
</dbReference>
<dbReference type="Gene3D" id="1.20.272.10">
    <property type="match status" value="1"/>
</dbReference>
<dbReference type="HAMAP" id="MF_01509">
    <property type="entry name" value="RfcS"/>
    <property type="match status" value="1"/>
</dbReference>
<keyword evidence="10" id="KW-1185">Reference proteome</keyword>
<evidence type="ECO:0000256" key="2">
    <source>
        <dbReference type="ARBA" id="ARBA00014164"/>
    </source>
</evidence>
<dbReference type="InterPro" id="IPR027417">
    <property type="entry name" value="P-loop_NTPase"/>
</dbReference>
<dbReference type="InterPro" id="IPR047854">
    <property type="entry name" value="RFC_lid"/>
</dbReference>
<dbReference type="PANTHER" id="PTHR11669">
    <property type="entry name" value="REPLICATION FACTOR C / DNA POLYMERASE III GAMMA-TAU SUBUNIT"/>
    <property type="match status" value="1"/>
</dbReference>
<comment type="subunit">
    <text evidence="7">Heteromultimer composed of small subunits (RfcS) and large subunits (RfcL).</text>
</comment>
<dbReference type="GO" id="GO:0006281">
    <property type="term" value="P:DNA repair"/>
    <property type="evidence" value="ECO:0007669"/>
    <property type="project" value="TreeGrafter"/>
</dbReference>
<dbReference type="AlphaFoldDB" id="A0AAX4NHS1"/>
<keyword evidence="4 7" id="KW-0547">Nucleotide-binding</keyword>
<dbReference type="GO" id="GO:0003677">
    <property type="term" value="F:DNA binding"/>
    <property type="evidence" value="ECO:0007669"/>
    <property type="project" value="InterPro"/>
</dbReference>
<evidence type="ECO:0000256" key="1">
    <source>
        <dbReference type="ARBA" id="ARBA00009668"/>
    </source>
</evidence>
<evidence type="ECO:0000256" key="5">
    <source>
        <dbReference type="ARBA" id="ARBA00022840"/>
    </source>
</evidence>
<dbReference type="Gene3D" id="1.10.8.60">
    <property type="match status" value="1"/>
</dbReference>
<organism evidence="9 10">
    <name type="scientific">Oxyplasma meridianum</name>
    <dbReference type="NCBI Taxonomy" id="3073602"/>
    <lineage>
        <taxon>Archaea</taxon>
        <taxon>Methanobacteriati</taxon>
        <taxon>Thermoplasmatota</taxon>
        <taxon>Thermoplasmata</taxon>
        <taxon>Thermoplasmatales</taxon>
        <taxon>Thermoplasmataceae</taxon>
        <taxon>Oxyplasma</taxon>
    </lineage>
</organism>
<dbReference type="GO" id="GO:0016887">
    <property type="term" value="F:ATP hydrolysis activity"/>
    <property type="evidence" value="ECO:0007669"/>
    <property type="project" value="InterPro"/>
</dbReference>
<comment type="similarity">
    <text evidence="1 7">Belongs to the activator 1 small subunits family. RfcS subfamily.</text>
</comment>
<dbReference type="GeneID" id="95968207"/>
<evidence type="ECO:0000256" key="6">
    <source>
        <dbReference type="ARBA" id="ARBA00031749"/>
    </source>
</evidence>
<name>A0AAX4NHS1_9ARCH</name>
<evidence type="ECO:0000256" key="4">
    <source>
        <dbReference type="ARBA" id="ARBA00022741"/>
    </source>
</evidence>
<dbReference type="InterPro" id="IPR003959">
    <property type="entry name" value="ATPase_AAA_core"/>
</dbReference>
<evidence type="ECO:0000313" key="10">
    <source>
        <dbReference type="Proteomes" id="UP001451606"/>
    </source>
</evidence>
<dbReference type="Gene3D" id="3.40.50.300">
    <property type="entry name" value="P-loop containing nucleotide triphosphate hydrolases"/>
    <property type="match status" value="1"/>
</dbReference>
<protein>
    <recommendedName>
        <fullName evidence="2 7">Replication factor C small subunit</fullName>
        <shortName evidence="7">RFC small subunit</shortName>
    </recommendedName>
    <alternativeName>
        <fullName evidence="6 7">Clamp loader small subunit</fullName>
    </alternativeName>
</protein>
<dbReference type="SUPFAM" id="SSF52540">
    <property type="entry name" value="P-loop containing nucleoside triphosphate hydrolases"/>
    <property type="match status" value="1"/>
</dbReference>
<keyword evidence="5 7" id="KW-0067">ATP-binding</keyword>
<evidence type="ECO:0000256" key="3">
    <source>
        <dbReference type="ARBA" id="ARBA00022705"/>
    </source>
</evidence>
<gene>
    <name evidence="7" type="primary">rfcS</name>
    <name evidence="9" type="ORF">OXIME_001469</name>
</gene>
<dbReference type="FunFam" id="3.40.50.300:FF:000952">
    <property type="entry name" value="Replication factor C subunit 2"/>
    <property type="match status" value="1"/>
</dbReference>
<feature type="binding site" evidence="7">
    <location>
        <begin position="43"/>
        <end position="50"/>
    </location>
    <ligand>
        <name>ATP</name>
        <dbReference type="ChEBI" id="CHEBI:30616"/>
    </ligand>
</feature>
<dbReference type="InterPro" id="IPR003593">
    <property type="entry name" value="AAA+_ATPase"/>
</dbReference>
<dbReference type="Pfam" id="PF08542">
    <property type="entry name" value="Rep_fac_C"/>
    <property type="match status" value="1"/>
</dbReference>
<dbReference type="GO" id="GO:0006261">
    <property type="term" value="P:DNA-templated DNA replication"/>
    <property type="evidence" value="ECO:0007669"/>
    <property type="project" value="TreeGrafter"/>
</dbReference>
<dbReference type="InterPro" id="IPR008921">
    <property type="entry name" value="DNA_pol3_clamp-load_cplx_C"/>
</dbReference>
<dbReference type="RefSeq" id="WP_393971210.1">
    <property type="nucleotide sequence ID" value="NZ_CP133772.1"/>
</dbReference>
<proteinExistence type="inferred from homology"/>
<keyword evidence="3 7" id="KW-0235">DNA replication</keyword>
<dbReference type="KEGG" id="omr:OXIME_001469"/>
<dbReference type="InterPro" id="IPR050238">
    <property type="entry name" value="DNA_Rep/Repair_Clamp_Loader"/>
</dbReference>
<evidence type="ECO:0000313" key="9">
    <source>
        <dbReference type="EMBL" id="WYY00883.1"/>
    </source>
</evidence>
<dbReference type="Proteomes" id="UP001451606">
    <property type="component" value="Chromosome"/>
</dbReference>
<reference evidence="9 10" key="1">
    <citation type="submission" date="2023-09" db="EMBL/GenBank/DDBJ databases">
        <authorList>
            <person name="Golyshina O.V."/>
            <person name="Lunev E.A."/>
            <person name="Bargiela R."/>
            <person name="Gaines M.C."/>
            <person name="Daum B."/>
            <person name="Bale N.J."/>
            <person name="Koenen M."/>
            <person name="Sinninghe Damst J.S."/>
            <person name="Yakimov M."/>
            <person name="Golyshin P.N."/>
        </authorList>
    </citation>
    <scope>NUCLEOTIDE SEQUENCE [LARGE SCALE GENOMIC DNA]</scope>
    <source>
        <strain evidence="9 10">M1</strain>
    </source>
</reference>
<dbReference type="InterPro" id="IPR013748">
    <property type="entry name" value="Rep_factorC_C"/>
</dbReference>
<dbReference type="GO" id="GO:0005663">
    <property type="term" value="C:DNA replication factor C complex"/>
    <property type="evidence" value="ECO:0007669"/>
    <property type="project" value="InterPro"/>
</dbReference>
<dbReference type="GO" id="GO:0005524">
    <property type="term" value="F:ATP binding"/>
    <property type="evidence" value="ECO:0007669"/>
    <property type="project" value="UniProtKB-UniRule"/>
</dbReference>
<dbReference type="Pfam" id="PF21960">
    <property type="entry name" value="RCF1-5-like_lid"/>
    <property type="match status" value="1"/>
</dbReference>
<accession>A0AAX4NHS1</accession>
<evidence type="ECO:0000256" key="7">
    <source>
        <dbReference type="HAMAP-Rule" id="MF_01509"/>
    </source>
</evidence>
<evidence type="ECO:0000259" key="8">
    <source>
        <dbReference type="SMART" id="SM00382"/>
    </source>
</evidence>
<comment type="function">
    <text evidence="7">Part of the RFC clamp loader complex which loads the PCNA sliding clamp onto DNA.</text>
</comment>
<dbReference type="CDD" id="cd18140">
    <property type="entry name" value="HLD_clamp_RFC"/>
    <property type="match status" value="1"/>
</dbReference>
<dbReference type="NCBIfam" id="NF001679">
    <property type="entry name" value="PRK00440.1"/>
    <property type="match status" value="1"/>
</dbReference>
<dbReference type="Pfam" id="PF00004">
    <property type="entry name" value="AAA"/>
    <property type="match status" value="1"/>
</dbReference>
<dbReference type="CDD" id="cd00009">
    <property type="entry name" value="AAA"/>
    <property type="match status" value="1"/>
</dbReference>
<dbReference type="InterPro" id="IPR023748">
    <property type="entry name" value="Rep_factor-C_ssu_arc"/>
</dbReference>
<dbReference type="SUPFAM" id="SSF48019">
    <property type="entry name" value="post-AAA+ oligomerization domain-like"/>
    <property type="match status" value="1"/>
</dbReference>
<feature type="domain" description="AAA+ ATPase" evidence="8">
    <location>
        <begin position="35"/>
        <end position="159"/>
    </location>
</feature>
<dbReference type="PANTHER" id="PTHR11669:SF20">
    <property type="entry name" value="REPLICATION FACTOR C SUBUNIT 4"/>
    <property type="match status" value="1"/>
</dbReference>
<dbReference type="SMART" id="SM00382">
    <property type="entry name" value="AAA"/>
    <property type="match status" value="1"/>
</dbReference>
<sequence>MSEIWIEKYRPHSLSDIVGQDEIISKLKSFVKVKDLPHLIFAGPPGTGKTSAAMALAIELYGENWKQNFLELNASNERGINVIRENVKDFARIVASNDLGIKIIFLDEADQLTPEAQAALRRTMEMYSSTTRFIFSCNYSSQIIPPIQSRTVVMRFKPLKPDDMTRRLQYIAEKENFKIDGASIEAITEISEGDMRKALNIIQAIETSGDVSPARIYEITGMANQEEFKLLLTSAVAGVFEKAKEILDRMLIEEGMSGMDIIRGMHSATRRETMLPPLQRMGILMALGETEFRIVEGASDNIQLDALLAKLVHVGREIN</sequence>
<dbReference type="EMBL" id="CP133772">
    <property type="protein sequence ID" value="WYY00883.1"/>
    <property type="molecule type" value="Genomic_DNA"/>
</dbReference>